<feature type="domain" description="D-isomer specific 2-hydroxyacid dehydrogenase NAD-binding" evidence="3">
    <location>
        <begin position="91"/>
        <end position="259"/>
    </location>
</feature>
<dbReference type="InterPro" id="IPR006140">
    <property type="entry name" value="D-isomer_DH_NAD-bd"/>
</dbReference>
<dbReference type="RefSeq" id="WP_221184307.1">
    <property type="nucleotide sequence ID" value="NZ_JACHVY010000011.1"/>
</dbReference>
<evidence type="ECO:0000256" key="2">
    <source>
        <dbReference type="ARBA" id="ARBA00023027"/>
    </source>
</evidence>
<dbReference type="AlphaFoldDB" id="A0A7W4TR94"/>
<keyword evidence="1" id="KW-0560">Oxidoreductase</keyword>
<comment type="caution">
    <text evidence="4">The sequence shown here is derived from an EMBL/GenBank/DDBJ whole genome shotgun (WGS) entry which is preliminary data.</text>
</comment>
<dbReference type="EMBL" id="JACHVY010000011">
    <property type="protein sequence ID" value="MBB2903594.1"/>
    <property type="molecule type" value="Genomic_DNA"/>
</dbReference>
<dbReference type="GO" id="GO:0016616">
    <property type="term" value="F:oxidoreductase activity, acting on the CH-OH group of donors, NAD or NADP as acceptor"/>
    <property type="evidence" value="ECO:0007669"/>
    <property type="project" value="UniProtKB-ARBA"/>
</dbReference>
<reference evidence="4 5" key="1">
    <citation type="submission" date="2020-08" db="EMBL/GenBank/DDBJ databases">
        <title>The Agave Microbiome: Exploring the role of microbial communities in plant adaptations to desert environments.</title>
        <authorList>
            <person name="Partida-Martinez L.P."/>
        </authorList>
    </citation>
    <scope>NUCLEOTIDE SEQUENCE [LARGE SCALE GENOMIC DNA]</scope>
    <source>
        <strain evidence="4 5">AS2.23</strain>
    </source>
</reference>
<dbReference type="InterPro" id="IPR029753">
    <property type="entry name" value="D-isomer_DH_CS"/>
</dbReference>
<reference evidence="4 5" key="2">
    <citation type="submission" date="2020-08" db="EMBL/GenBank/DDBJ databases">
        <authorList>
            <person name="Partida-Martinez L."/>
            <person name="Huntemann M."/>
            <person name="Clum A."/>
            <person name="Wang J."/>
            <person name="Palaniappan K."/>
            <person name="Ritter S."/>
            <person name="Chen I.-M."/>
            <person name="Stamatis D."/>
            <person name="Reddy T."/>
            <person name="O'Malley R."/>
            <person name="Daum C."/>
            <person name="Shapiro N."/>
            <person name="Ivanova N."/>
            <person name="Kyrpides N."/>
            <person name="Woyke T."/>
        </authorList>
    </citation>
    <scope>NUCLEOTIDE SEQUENCE [LARGE SCALE GENOMIC DNA]</scope>
    <source>
        <strain evidence="4 5">AS2.23</strain>
    </source>
</reference>
<protein>
    <submittedName>
        <fullName evidence="4">Phosphoglycerate dehydrogenase-like enzyme</fullName>
    </submittedName>
</protein>
<proteinExistence type="predicted"/>
<dbReference type="InterPro" id="IPR036291">
    <property type="entry name" value="NAD(P)-bd_dom_sf"/>
</dbReference>
<dbReference type="Pfam" id="PF02826">
    <property type="entry name" value="2-Hacid_dh_C"/>
    <property type="match status" value="1"/>
</dbReference>
<sequence length="293" mass="31192">MEKLDLPHGVEVTTWLPGSPPPADLEHVAFYCGPYRKGPDPIVPHLPHMPALEVVQVLSAGVDAVLPHLPTGTTLCNGRGLHDASTAELAVALVLAAQRGLPDLFVQQSRRNWTAPPPMQELGEQTLLIIGYGGVGTAVERRLSPLVKQVLRVASTARDGVHGPQALPHLLPQADVVVLAVPATARTYHLMDERALALMRTGALLVNVARGEVVDTDALLAETRSGRLRASLDVTDPEPLPVDHPLWVTPGVLITPHVGGGGSGALPRARALVSRQLRHWLAGEPLENVVMTP</sequence>
<accession>A0A7W4TR94</accession>
<name>A0A7W4TR94_KINRA</name>
<organism evidence="4 5">
    <name type="scientific">Kineococcus radiotolerans</name>
    <dbReference type="NCBI Taxonomy" id="131568"/>
    <lineage>
        <taxon>Bacteria</taxon>
        <taxon>Bacillati</taxon>
        <taxon>Actinomycetota</taxon>
        <taxon>Actinomycetes</taxon>
        <taxon>Kineosporiales</taxon>
        <taxon>Kineosporiaceae</taxon>
        <taxon>Kineococcus</taxon>
    </lineage>
</organism>
<dbReference type="PANTHER" id="PTHR43333">
    <property type="entry name" value="2-HACID_DH_C DOMAIN-CONTAINING PROTEIN"/>
    <property type="match status" value="1"/>
</dbReference>
<dbReference type="Proteomes" id="UP000533269">
    <property type="component" value="Unassembled WGS sequence"/>
</dbReference>
<evidence type="ECO:0000313" key="5">
    <source>
        <dbReference type="Proteomes" id="UP000533269"/>
    </source>
</evidence>
<dbReference type="GO" id="GO:0051287">
    <property type="term" value="F:NAD binding"/>
    <property type="evidence" value="ECO:0007669"/>
    <property type="project" value="InterPro"/>
</dbReference>
<keyword evidence="2" id="KW-0520">NAD</keyword>
<evidence type="ECO:0000256" key="1">
    <source>
        <dbReference type="ARBA" id="ARBA00023002"/>
    </source>
</evidence>
<dbReference type="PROSITE" id="PS00671">
    <property type="entry name" value="D_2_HYDROXYACID_DH_3"/>
    <property type="match status" value="1"/>
</dbReference>
<evidence type="ECO:0000313" key="4">
    <source>
        <dbReference type="EMBL" id="MBB2903594.1"/>
    </source>
</evidence>
<dbReference type="Gene3D" id="3.40.50.720">
    <property type="entry name" value="NAD(P)-binding Rossmann-like Domain"/>
    <property type="match status" value="2"/>
</dbReference>
<dbReference type="CDD" id="cd12166">
    <property type="entry name" value="2-Hacid_dh_7"/>
    <property type="match status" value="1"/>
</dbReference>
<dbReference type="PANTHER" id="PTHR43333:SF1">
    <property type="entry name" value="D-ISOMER SPECIFIC 2-HYDROXYACID DEHYDROGENASE NAD-BINDING DOMAIN-CONTAINING PROTEIN"/>
    <property type="match status" value="1"/>
</dbReference>
<dbReference type="SUPFAM" id="SSF51735">
    <property type="entry name" value="NAD(P)-binding Rossmann-fold domains"/>
    <property type="match status" value="1"/>
</dbReference>
<gene>
    <name evidence="4" type="ORF">FHR75_004437</name>
</gene>
<evidence type="ECO:0000259" key="3">
    <source>
        <dbReference type="Pfam" id="PF02826"/>
    </source>
</evidence>